<gene>
    <name evidence="1" type="ORF">DealDRAFT_2289</name>
</gene>
<comment type="caution">
    <text evidence="1">The sequence shown here is derived from an EMBL/GenBank/DDBJ whole genome shotgun (WGS) entry which is preliminary data.</text>
</comment>
<organism evidence="1 2">
    <name type="scientific">Dethiobacter alkaliphilus AHT 1</name>
    <dbReference type="NCBI Taxonomy" id="555088"/>
    <lineage>
        <taxon>Bacteria</taxon>
        <taxon>Bacillati</taxon>
        <taxon>Bacillota</taxon>
        <taxon>Dethiobacteria</taxon>
        <taxon>Dethiobacterales</taxon>
        <taxon>Dethiobacteraceae</taxon>
        <taxon>Dethiobacter</taxon>
    </lineage>
</organism>
<dbReference type="eggNOG" id="ENOG503307P">
    <property type="taxonomic scope" value="Bacteria"/>
</dbReference>
<dbReference type="EMBL" id="ACJM01000012">
    <property type="protein sequence ID" value="EEG76841.1"/>
    <property type="molecule type" value="Genomic_DNA"/>
</dbReference>
<sequence length="133" mass="15248">MNYFEGLSFVFGAVMILTRPAMHLFPKHWNSFELNTAYTEKQPKWVWVVAVLGLLLVGFTWYQHFTAGVPNSLIITVFISLTLIKTSQVLFNYQQFRKFVIHALTVDRSVLNKINIAVLFMGVAVISLGIFVY</sequence>
<keyword evidence="2" id="KW-1185">Reference proteome</keyword>
<evidence type="ECO:0000313" key="2">
    <source>
        <dbReference type="Proteomes" id="UP000006443"/>
    </source>
</evidence>
<dbReference type="RefSeq" id="WP_008517538.1">
    <property type="nucleotide sequence ID" value="NZ_ACJM01000012.1"/>
</dbReference>
<accession>C0GII0</accession>
<evidence type="ECO:0000313" key="1">
    <source>
        <dbReference type="EMBL" id="EEG76841.1"/>
    </source>
</evidence>
<name>C0GII0_DETAL</name>
<dbReference type="OrthoDB" id="2972077at2"/>
<protein>
    <recommendedName>
        <fullName evidence="3">Copper resistance protein D domain-containing protein</fullName>
    </recommendedName>
</protein>
<dbReference type="AlphaFoldDB" id="C0GII0"/>
<dbReference type="Proteomes" id="UP000006443">
    <property type="component" value="Unassembled WGS sequence"/>
</dbReference>
<evidence type="ECO:0008006" key="3">
    <source>
        <dbReference type="Google" id="ProtNLM"/>
    </source>
</evidence>
<dbReference type="STRING" id="555088.DealDRAFT_2289"/>
<proteinExistence type="predicted"/>
<reference evidence="1 2" key="1">
    <citation type="submission" date="2009-02" db="EMBL/GenBank/DDBJ databases">
        <title>Sequencing of the draft genome and assembly of Dethiobacter alkaliphilus AHT 1.</title>
        <authorList>
            <consortium name="US DOE Joint Genome Institute (JGI-PGF)"/>
            <person name="Lucas S."/>
            <person name="Copeland A."/>
            <person name="Lapidus A."/>
            <person name="Glavina del Rio T."/>
            <person name="Dalin E."/>
            <person name="Tice H."/>
            <person name="Bruce D."/>
            <person name="Goodwin L."/>
            <person name="Pitluck S."/>
            <person name="Larimer F."/>
            <person name="Land M.L."/>
            <person name="Hauser L."/>
            <person name="Muyzer G."/>
        </authorList>
    </citation>
    <scope>NUCLEOTIDE SEQUENCE [LARGE SCALE GENOMIC DNA]</scope>
    <source>
        <strain evidence="1 2">AHT 1</strain>
    </source>
</reference>